<dbReference type="Proteomes" id="UP000679220">
    <property type="component" value="Unassembled WGS sequence"/>
</dbReference>
<dbReference type="EMBL" id="JAGTAR010000043">
    <property type="protein sequence ID" value="MBR8537910.1"/>
    <property type="molecule type" value="Genomic_DNA"/>
</dbReference>
<dbReference type="HAMAP" id="MF_02095">
    <property type="entry name" value="CysQ"/>
    <property type="match status" value="1"/>
</dbReference>
<dbReference type="PROSITE" id="PS00629">
    <property type="entry name" value="IMP_1"/>
    <property type="match status" value="1"/>
</dbReference>
<evidence type="ECO:0000256" key="4">
    <source>
        <dbReference type="ARBA" id="ARBA00022519"/>
    </source>
</evidence>
<reference evidence="11" key="2">
    <citation type="submission" date="2021-04" db="EMBL/GenBank/DDBJ databases">
        <authorList>
            <person name="Zhang T."/>
            <person name="Zhang Y."/>
            <person name="Lu D."/>
            <person name="Zuo D."/>
            <person name="Du Z."/>
        </authorList>
    </citation>
    <scope>NUCLEOTIDE SEQUENCE</scope>
    <source>
        <strain evidence="11">JR1</strain>
    </source>
</reference>
<dbReference type="CDD" id="cd01638">
    <property type="entry name" value="CysQ"/>
    <property type="match status" value="1"/>
</dbReference>
<evidence type="ECO:0000256" key="3">
    <source>
        <dbReference type="ARBA" id="ARBA00022475"/>
    </source>
</evidence>
<feature type="binding site" evidence="10">
    <location>
        <position position="225"/>
    </location>
    <ligand>
        <name>Mg(2+)</name>
        <dbReference type="ChEBI" id="CHEBI:18420"/>
        <label>1</label>
        <note>catalytic</note>
    </ligand>
</feature>
<feature type="binding site" evidence="9">
    <location>
        <position position="225"/>
    </location>
    <ligand>
        <name>Mg(2+)</name>
        <dbReference type="ChEBI" id="CHEBI:18420"/>
        <label>2</label>
    </ligand>
</feature>
<dbReference type="RefSeq" id="WP_212192935.1">
    <property type="nucleotide sequence ID" value="NZ_JAGTAR010000043.1"/>
</dbReference>
<keyword evidence="6 9" id="KW-0378">Hydrolase</keyword>
<dbReference type="GO" id="GO:0008441">
    <property type="term" value="F:3'(2'),5'-bisphosphate nucleotidase activity"/>
    <property type="evidence" value="ECO:0007669"/>
    <property type="project" value="UniProtKB-UniRule"/>
</dbReference>
<name>A0A941FAK5_9BACT</name>
<comment type="similarity">
    <text evidence="2 9">Belongs to the inositol monophosphatase superfamily. CysQ family.</text>
</comment>
<protein>
    <recommendedName>
        <fullName evidence="9">3'(2'),5'-bisphosphate nucleotidase CysQ</fullName>
        <ecNumber evidence="9">3.1.3.7</ecNumber>
    </recommendedName>
    <alternativeName>
        <fullName evidence="9">3'(2'),5-bisphosphonucleoside 3'(2')-phosphohydrolase</fullName>
    </alternativeName>
    <alternativeName>
        <fullName evidence="9">3'-phosphoadenosine 5'-phosphate phosphatase</fullName>
        <shortName evidence="9">PAP phosphatase</shortName>
    </alternativeName>
</protein>
<dbReference type="GO" id="GO:0046854">
    <property type="term" value="P:phosphatidylinositol phosphate biosynthetic process"/>
    <property type="evidence" value="ECO:0007669"/>
    <property type="project" value="InterPro"/>
</dbReference>
<dbReference type="NCBIfam" id="TIGR01331">
    <property type="entry name" value="bisphos_cysQ"/>
    <property type="match status" value="1"/>
</dbReference>
<feature type="binding site" evidence="9">
    <location>
        <position position="86"/>
    </location>
    <ligand>
        <name>Mg(2+)</name>
        <dbReference type="ChEBI" id="CHEBI:18420"/>
        <label>1</label>
    </ligand>
</feature>
<feature type="binding site" evidence="9">
    <location>
        <position position="87"/>
    </location>
    <ligand>
        <name>Mg(2+)</name>
        <dbReference type="ChEBI" id="CHEBI:18420"/>
        <label>2</label>
    </ligand>
</feature>
<keyword evidence="8 9" id="KW-0472">Membrane</keyword>
<comment type="function">
    <text evidence="9">Converts adenosine-3',5'-bisphosphate (PAP) to AMP.</text>
</comment>
<evidence type="ECO:0000256" key="10">
    <source>
        <dbReference type="PIRSR" id="PIRSR600760-2"/>
    </source>
</evidence>
<evidence type="ECO:0000256" key="6">
    <source>
        <dbReference type="ARBA" id="ARBA00022801"/>
    </source>
</evidence>
<dbReference type="PROSITE" id="PS00630">
    <property type="entry name" value="IMP_2"/>
    <property type="match status" value="1"/>
</dbReference>
<feature type="binding site" evidence="10">
    <location>
        <position position="86"/>
    </location>
    <ligand>
        <name>Mg(2+)</name>
        <dbReference type="ChEBI" id="CHEBI:18420"/>
        <label>1</label>
        <note>catalytic</note>
    </ligand>
</feature>
<feature type="binding site" evidence="9">
    <location>
        <position position="84"/>
    </location>
    <ligand>
        <name>Mg(2+)</name>
        <dbReference type="ChEBI" id="CHEBI:18420"/>
        <label>2</label>
    </ligand>
</feature>
<evidence type="ECO:0000256" key="1">
    <source>
        <dbReference type="ARBA" id="ARBA00001625"/>
    </source>
</evidence>
<keyword evidence="12" id="KW-1185">Reference proteome</keyword>
<dbReference type="GO" id="GO:0000287">
    <property type="term" value="F:magnesium ion binding"/>
    <property type="evidence" value="ECO:0007669"/>
    <property type="project" value="UniProtKB-UniRule"/>
</dbReference>
<sequence length="276" mass="30619">MNQQTHLAIEAAIEAGKEILNVFNSDDFGVRLKSDDSPLTEADLKSHQVIDSYLKVTNIPVLSEEGDAIEYNQRSGWTQLWIVDPLDGTKEFVKRSGEFTVNIALVEKQKPIMGVVFAPYLGWLYWGDAAGAYKAELVNNWQTKDVDELIANMTGVLLPCQETEVCTVVASVSHFSKETETFVKALEEKEGTVNLVSRGSSLKMCLVAEGAAHLYPRLGPTMEWDTAAGQAVVEASGGQLFDWHTKAPMKYNRKDLLNGWFLTLARGLNAADYWLL</sequence>
<feature type="binding site" evidence="10">
    <location>
        <position position="64"/>
    </location>
    <ligand>
        <name>Mg(2+)</name>
        <dbReference type="ChEBI" id="CHEBI:18420"/>
        <label>1</label>
        <note>catalytic</note>
    </ligand>
</feature>
<dbReference type="Pfam" id="PF00459">
    <property type="entry name" value="Inositol_P"/>
    <property type="match status" value="1"/>
</dbReference>
<feature type="binding site" evidence="10">
    <location>
        <position position="87"/>
    </location>
    <ligand>
        <name>Mg(2+)</name>
        <dbReference type="ChEBI" id="CHEBI:18420"/>
        <label>1</label>
        <note>catalytic</note>
    </ligand>
</feature>
<dbReference type="PANTHER" id="PTHR43028:SF5">
    <property type="entry name" value="3'(2'),5'-BISPHOSPHATE NUCLEOTIDASE 1"/>
    <property type="match status" value="1"/>
</dbReference>
<evidence type="ECO:0000313" key="12">
    <source>
        <dbReference type="Proteomes" id="UP000679220"/>
    </source>
</evidence>
<dbReference type="GO" id="GO:0000103">
    <property type="term" value="P:sulfate assimilation"/>
    <property type="evidence" value="ECO:0007669"/>
    <property type="project" value="TreeGrafter"/>
</dbReference>
<comment type="cofactor">
    <cofactor evidence="9 10">
        <name>Mg(2+)</name>
        <dbReference type="ChEBI" id="CHEBI:18420"/>
    </cofactor>
</comment>
<evidence type="ECO:0000256" key="5">
    <source>
        <dbReference type="ARBA" id="ARBA00022723"/>
    </source>
</evidence>
<dbReference type="AlphaFoldDB" id="A0A941FAK5"/>
<accession>A0A941FAK5</accession>
<evidence type="ECO:0000256" key="9">
    <source>
        <dbReference type="HAMAP-Rule" id="MF_02095"/>
    </source>
</evidence>
<dbReference type="EC" id="3.1.3.7" evidence="9"/>
<keyword evidence="3 9" id="KW-1003">Cell membrane</keyword>
<feature type="binding site" evidence="10">
    <location>
        <position position="84"/>
    </location>
    <ligand>
        <name>Mg(2+)</name>
        <dbReference type="ChEBI" id="CHEBI:18420"/>
        <label>1</label>
        <note>catalytic</note>
    </ligand>
</feature>
<feature type="binding site" evidence="9">
    <location>
        <position position="64"/>
    </location>
    <ligand>
        <name>substrate</name>
    </ligand>
</feature>
<gene>
    <name evidence="9 11" type="primary">cysQ</name>
    <name evidence="11" type="ORF">KDU71_20225</name>
</gene>
<dbReference type="PANTHER" id="PTHR43028">
    <property type="entry name" value="3'(2'),5'-BISPHOSPHATE NUCLEOTIDASE 1"/>
    <property type="match status" value="1"/>
</dbReference>
<dbReference type="Gene3D" id="3.40.190.80">
    <property type="match status" value="1"/>
</dbReference>
<dbReference type="InterPro" id="IPR020550">
    <property type="entry name" value="Inositol_monophosphatase_CS"/>
</dbReference>
<organism evidence="11 12">
    <name type="scientific">Carboxylicivirga sediminis</name>
    <dbReference type="NCBI Taxonomy" id="2006564"/>
    <lineage>
        <taxon>Bacteria</taxon>
        <taxon>Pseudomonadati</taxon>
        <taxon>Bacteroidota</taxon>
        <taxon>Bacteroidia</taxon>
        <taxon>Marinilabiliales</taxon>
        <taxon>Marinilabiliaceae</taxon>
        <taxon>Carboxylicivirga</taxon>
    </lineage>
</organism>
<comment type="subcellular location">
    <subcellularLocation>
        <location evidence="9">Cell membrane</location>
        <topology evidence="9">Peripheral membrane protein</topology>
        <orientation evidence="9">Cytoplasmic side</orientation>
    </subcellularLocation>
</comment>
<proteinExistence type="inferred from homology"/>
<dbReference type="GO" id="GO:0050427">
    <property type="term" value="P:3'-phosphoadenosine 5'-phosphosulfate metabolic process"/>
    <property type="evidence" value="ECO:0007669"/>
    <property type="project" value="TreeGrafter"/>
</dbReference>
<feature type="binding site" evidence="9">
    <location>
        <position position="225"/>
    </location>
    <ligand>
        <name>substrate</name>
    </ligand>
</feature>
<reference evidence="11" key="1">
    <citation type="journal article" date="2018" name="Int. J. Syst. Evol. Microbiol.">
        <title>Carboxylicivirga sediminis sp. nov., isolated from coastal sediment.</title>
        <authorList>
            <person name="Wang F.Q."/>
            <person name="Ren L.H."/>
            <person name="Zou R.J."/>
            <person name="Sun Y.Z."/>
            <person name="Liu X.J."/>
            <person name="Jiang F."/>
            <person name="Liu L.J."/>
        </authorList>
    </citation>
    <scope>NUCLEOTIDE SEQUENCE</scope>
    <source>
        <strain evidence="11">JR1</strain>
    </source>
</reference>
<feature type="binding site" evidence="9">
    <location>
        <position position="64"/>
    </location>
    <ligand>
        <name>Mg(2+)</name>
        <dbReference type="ChEBI" id="CHEBI:18420"/>
        <label>1</label>
    </ligand>
</feature>
<evidence type="ECO:0000256" key="2">
    <source>
        <dbReference type="ARBA" id="ARBA00005289"/>
    </source>
</evidence>
<feature type="binding site" evidence="9">
    <location>
        <begin position="86"/>
        <end position="89"/>
    </location>
    <ligand>
        <name>substrate</name>
    </ligand>
</feature>
<dbReference type="InterPro" id="IPR000760">
    <property type="entry name" value="Inositol_monophosphatase-like"/>
</dbReference>
<comment type="catalytic activity">
    <reaction evidence="1 9">
        <text>adenosine 3',5'-bisphosphate + H2O = AMP + phosphate</text>
        <dbReference type="Rhea" id="RHEA:10040"/>
        <dbReference type="ChEBI" id="CHEBI:15377"/>
        <dbReference type="ChEBI" id="CHEBI:43474"/>
        <dbReference type="ChEBI" id="CHEBI:58343"/>
        <dbReference type="ChEBI" id="CHEBI:456215"/>
        <dbReference type="EC" id="3.1.3.7"/>
    </reaction>
</comment>
<comment type="caution">
    <text evidence="11">The sequence shown here is derived from an EMBL/GenBank/DDBJ whole genome shotgun (WGS) entry which is preliminary data.</text>
</comment>
<dbReference type="InterPro" id="IPR020583">
    <property type="entry name" value="Inositol_monoP_metal-BS"/>
</dbReference>
<evidence type="ECO:0000256" key="7">
    <source>
        <dbReference type="ARBA" id="ARBA00022842"/>
    </source>
</evidence>
<keyword evidence="5 9" id="KW-0479">Metal-binding</keyword>
<evidence type="ECO:0000313" key="11">
    <source>
        <dbReference type="EMBL" id="MBR8537910.1"/>
    </source>
</evidence>
<feature type="binding site" evidence="9">
    <location>
        <position position="84"/>
    </location>
    <ligand>
        <name>Mg(2+)</name>
        <dbReference type="ChEBI" id="CHEBI:18420"/>
        <label>1</label>
    </ligand>
</feature>
<dbReference type="Gene3D" id="3.30.540.10">
    <property type="entry name" value="Fructose-1,6-Bisphosphatase, subunit A, domain 1"/>
    <property type="match status" value="1"/>
</dbReference>
<dbReference type="InterPro" id="IPR006240">
    <property type="entry name" value="CysQ"/>
</dbReference>
<evidence type="ECO:0000256" key="8">
    <source>
        <dbReference type="ARBA" id="ARBA00023136"/>
    </source>
</evidence>
<dbReference type="InterPro" id="IPR050725">
    <property type="entry name" value="CysQ/Inositol_MonoPase"/>
</dbReference>
<dbReference type="GO" id="GO:0005886">
    <property type="term" value="C:plasma membrane"/>
    <property type="evidence" value="ECO:0007669"/>
    <property type="project" value="UniProtKB-SubCell"/>
</dbReference>
<dbReference type="SUPFAM" id="SSF56655">
    <property type="entry name" value="Carbohydrate phosphatase"/>
    <property type="match status" value="1"/>
</dbReference>
<keyword evidence="7 9" id="KW-0460">Magnesium</keyword>
<keyword evidence="4" id="KW-0997">Cell inner membrane</keyword>